<dbReference type="CDD" id="cd00995">
    <property type="entry name" value="PBP2_NikA_DppA_OppA_like"/>
    <property type="match status" value="1"/>
</dbReference>
<sequence length="555" mass="60993">MSIGGIMANEKLMMGRRSFIGGSIAAAALTALAGCGKKGGSASGDKSGGSKGGTLKFYINEPVAIDPYNTQESEGSQVEHNLFDPLTTFDWKTHKVVPLAAESWDISDDGLTYTFHLVQGATFHNGDKVDSQSFKRGWERIASPKMKTPSQISFHLSPIAGYEEFHSGKADSISGLSCPDENTFEVKLTAPMYDFPYVAACIALVPVPQAAVDSPDDFLLAPIGNGPYQMDGKWESGQKIVLKRYDNYYGSKKANLDSIVFSIQKDPNTAYREFEAGNMDFCAVPTGRLKENIDKYGQSADGDTVTPDKQVLTGPTLGVYYLLLNLNDPVMKNVNLRRAICMAINRRNIVDTLFEGLRTPATSFIPVALDNDPFSAWKYCKYDVDAAKKLIDDNGLKGTEITLTYNSGGGHEDLMSAVQGDLKAIGLEVKQKTLEWAAYLSACQNGDYQIGRMGWVADYPTLDNFIYPCFFSTAENNMGKYNNPDVDKAINAARLEKDEEARKAKYREINAQVAEDCPLIPILYYSHNHVGSSKIQQFFYNPQSIGNFVDAEVKA</sequence>
<dbReference type="InterPro" id="IPR000914">
    <property type="entry name" value="SBP_5_dom"/>
</dbReference>
<dbReference type="PIRSF" id="PIRSF002741">
    <property type="entry name" value="MppA"/>
    <property type="match status" value="1"/>
</dbReference>
<dbReference type="Gene3D" id="3.90.76.10">
    <property type="entry name" value="Dipeptide-binding Protein, Domain 1"/>
    <property type="match status" value="1"/>
</dbReference>
<comment type="caution">
    <text evidence="2">The sequence shown here is derived from an EMBL/GenBank/DDBJ whole genome shotgun (WGS) entry which is preliminary data.</text>
</comment>
<accession>F1T6B2</accession>
<dbReference type="GO" id="GO:0015833">
    <property type="term" value="P:peptide transport"/>
    <property type="evidence" value="ECO:0007669"/>
    <property type="project" value="TreeGrafter"/>
</dbReference>
<name>F1T6B2_9ACTN</name>
<dbReference type="InterPro" id="IPR006311">
    <property type="entry name" value="TAT_signal"/>
</dbReference>
<evidence type="ECO:0000313" key="2">
    <source>
        <dbReference type="EMBL" id="EGF23017.1"/>
    </source>
</evidence>
<dbReference type="eggNOG" id="COG4166">
    <property type="taxonomic scope" value="Bacteria"/>
</dbReference>
<dbReference type="GO" id="GO:0043190">
    <property type="term" value="C:ATP-binding cassette (ABC) transporter complex"/>
    <property type="evidence" value="ECO:0007669"/>
    <property type="project" value="InterPro"/>
</dbReference>
<dbReference type="GO" id="GO:0042597">
    <property type="term" value="C:periplasmic space"/>
    <property type="evidence" value="ECO:0007669"/>
    <property type="project" value="UniProtKB-ARBA"/>
</dbReference>
<dbReference type="Proteomes" id="UP000005947">
    <property type="component" value="Unassembled WGS sequence"/>
</dbReference>
<dbReference type="Gene3D" id="3.40.190.10">
    <property type="entry name" value="Periplasmic binding protein-like II"/>
    <property type="match status" value="1"/>
</dbReference>
<gene>
    <name evidence="2" type="ORF">HMPREF0091_11012</name>
</gene>
<organism evidence="2 3">
    <name type="scientific">Fannyhessea vaginae DSM 15829</name>
    <dbReference type="NCBI Taxonomy" id="525256"/>
    <lineage>
        <taxon>Bacteria</taxon>
        <taxon>Bacillati</taxon>
        <taxon>Actinomycetota</taxon>
        <taxon>Coriobacteriia</taxon>
        <taxon>Coriobacteriales</taxon>
        <taxon>Atopobiaceae</taxon>
        <taxon>Fannyhessea</taxon>
    </lineage>
</organism>
<dbReference type="PANTHER" id="PTHR30290:SF83">
    <property type="entry name" value="ABC TRANSPORTER SUBSTRATE-BINDING PROTEIN"/>
    <property type="match status" value="1"/>
</dbReference>
<dbReference type="InterPro" id="IPR039424">
    <property type="entry name" value="SBP_5"/>
</dbReference>
<dbReference type="SUPFAM" id="SSF53850">
    <property type="entry name" value="Periplasmic binding protein-like II"/>
    <property type="match status" value="1"/>
</dbReference>
<dbReference type="PROSITE" id="PS51318">
    <property type="entry name" value="TAT"/>
    <property type="match status" value="1"/>
</dbReference>
<dbReference type="PANTHER" id="PTHR30290">
    <property type="entry name" value="PERIPLASMIC BINDING COMPONENT OF ABC TRANSPORTER"/>
    <property type="match status" value="1"/>
</dbReference>
<protein>
    <submittedName>
        <fullName evidence="2">Tat pathway signal sequence domain protein</fullName>
    </submittedName>
</protein>
<feature type="domain" description="Solute-binding protein family 5" evidence="1">
    <location>
        <begin position="95"/>
        <end position="476"/>
    </location>
</feature>
<dbReference type="InterPro" id="IPR030678">
    <property type="entry name" value="Peptide/Ni-bd"/>
</dbReference>
<dbReference type="EMBL" id="ACGK02000002">
    <property type="protein sequence ID" value="EGF23017.1"/>
    <property type="molecule type" value="Genomic_DNA"/>
</dbReference>
<dbReference type="AlphaFoldDB" id="F1T6B2"/>
<evidence type="ECO:0000313" key="3">
    <source>
        <dbReference type="Proteomes" id="UP000005947"/>
    </source>
</evidence>
<evidence type="ECO:0000259" key="1">
    <source>
        <dbReference type="Pfam" id="PF00496"/>
    </source>
</evidence>
<keyword evidence="3" id="KW-1185">Reference proteome</keyword>
<dbReference type="Gene3D" id="3.10.105.10">
    <property type="entry name" value="Dipeptide-binding Protein, Domain 3"/>
    <property type="match status" value="1"/>
</dbReference>
<proteinExistence type="predicted"/>
<dbReference type="Pfam" id="PF00496">
    <property type="entry name" value="SBP_bac_5"/>
    <property type="match status" value="1"/>
</dbReference>
<reference evidence="2 3" key="1">
    <citation type="submission" date="2011-02" db="EMBL/GenBank/DDBJ databases">
        <authorList>
            <person name="Muzny D."/>
            <person name="Qin X."/>
            <person name="Buhay C."/>
            <person name="Dugan-Rocha S."/>
            <person name="Ding Y."/>
            <person name="Chen G."/>
            <person name="Hawes A."/>
            <person name="Holder M."/>
            <person name="Jhangiani S."/>
            <person name="Johnson A."/>
            <person name="Khan Z."/>
            <person name="Li Z."/>
            <person name="Liu W."/>
            <person name="Liu X."/>
            <person name="Perez L."/>
            <person name="Shen H."/>
            <person name="Wang Q."/>
            <person name="Watt J."/>
            <person name="Xi L."/>
            <person name="Xin Y."/>
            <person name="Zhou J."/>
            <person name="Deng J."/>
            <person name="Jiang H."/>
            <person name="Liu Y."/>
            <person name="Qu J."/>
            <person name="Song X.-Z."/>
            <person name="Zhang L."/>
            <person name="Villasana D."/>
            <person name="Johnson A."/>
            <person name="Liu J."/>
            <person name="Liyanage D."/>
            <person name="Lorensuhewa L."/>
            <person name="Robinson T."/>
            <person name="Song A."/>
            <person name="Song B.-B."/>
            <person name="Dinh H."/>
            <person name="Thornton R."/>
            <person name="Coyle M."/>
            <person name="Francisco L."/>
            <person name="Jackson L."/>
            <person name="Javaid M."/>
            <person name="Korchina V."/>
            <person name="Kovar C."/>
            <person name="Mata R."/>
            <person name="Mathew T."/>
            <person name="Ngo R."/>
            <person name="Nguyen L."/>
            <person name="Nguyen N."/>
            <person name="Okwuonu G."/>
            <person name="Ongeri F."/>
            <person name="Pham C."/>
            <person name="Simmons D."/>
            <person name="Wilczek-Boney K."/>
            <person name="Hale W."/>
            <person name="Jakkamsetti A."/>
            <person name="Pham P."/>
            <person name="Ruth R."/>
            <person name="San Lucas F."/>
            <person name="Warren J."/>
            <person name="Zhang J."/>
            <person name="Zhao Z."/>
            <person name="Zhou C."/>
            <person name="Zhu D."/>
            <person name="Lee S."/>
            <person name="Bess C."/>
            <person name="Blankenburg K."/>
            <person name="Forbes L."/>
            <person name="Fu Q."/>
            <person name="Gubbala S."/>
            <person name="Hirani K."/>
            <person name="Jayaseelan J.C."/>
            <person name="Lara F."/>
            <person name="Munidasa M."/>
            <person name="Palculict T."/>
            <person name="Patil S."/>
            <person name="Pu L.-L."/>
            <person name="Saada N."/>
            <person name="Tang L."/>
            <person name="Weissenberger G."/>
            <person name="Zhu Y."/>
            <person name="Hemphill L."/>
            <person name="Shang Y."/>
            <person name="Youmans B."/>
            <person name="Ayvaz T."/>
            <person name="Ross M."/>
            <person name="Santibanez J."/>
            <person name="Aqrawi P."/>
            <person name="Gross S."/>
            <person name="Joshi V."/>
            <person name="Fowler G."/>
            <person name="Nazareth L."/>
            <person name="Reid J."/>
            <person name="Worley K."/>
            <person name="Petrosino J."/>
            <person name="Highlander S."/>
            <person name="Gibbs R."/>
        </authorList>
    </citation>
    <scope>NUCLEOTIDE SEQUENCE [LARGE SCALE GENOMIC DNA]</scope>
    <source>
        <strain evidence="2 3">DSM 15829</strain>
    </source>
</reference>
<dbReference type="GO" id="GO:1904680">
    <property type="term" value="F:peptide transmembrane transporter activity"/>
    <property type="evidence" value="ECO:0007669"/>
    <property type="project" value="TreeGrafter"/>
</dbReference>